<evidence type="ECO:0000313" key="2">
    <source>
        <dbReference type="Proteomes" id="UP001348265"/>
    </source>
</evidence>
<protein>
    <submittedName>
        <fullName evidence="1">Uncharacterized protein</fullName>
    </submittedName>
</protein>
<reference evidence="1 2" key="1">
    <citation type="submission" date="2023-08" db="EMBL/GenBank/DDBJ databases">
        <authorList>
            <person name="Sharma P."/>
            <person name="Verma V."/>
            <person name="Mohan M.K."/>
            <person name="Dubey A.K."/>
        </authorList>
    </citation>
    <scope>NUCLEOTIDE SEQUENCE [LARGE SCALE GENOMIC DNA]</scope>
    <source>
        <strain evidence="1 2">ADP4</strain>
    </source>
</reference>
<dbReference type="Proteomes" id="UP001348265">
    <property type="component" value="Unassembled WGS sequence"/>
</dbReference>
<sequence length="188" mass="21583">MINPEIIDSANKAAAKLARENPYCEADDISQFILLKYWESRSRFNGYEPAALYTIFRSIGLEHCKAERLHYTYQTAEWIYTPREVRTILKHAYYNEDGREVIPNRKDDLIRVAGDPRSIALSIWDIDEAFGALSEDHQAAIEQAYLHGNPPEHGSAGQKRLQRAIDRLTERLNTKSAVKAHARDEARI</sequence>
<dbReference type="EMBL" id="JAVFKM010000002">
    <property type="protein sequence ID" value="MEF3112443.1"/>
    <property type="molecule type" value="Genomic_DNA"/>
</dbReference>
<accession>A0ABU7WLS0</accession>
<proteinExistence type="predicted"/>
<keyword evidence="2" id="KW-1185">Reference proteome</keyword>
<gene>
    <name evidence="1" type="ORF">RB636_04405</name>
</gene>
<name>A0ABU7WLS0_9ACTN</name>
<evidence type="ECO:0000313" key="1">
    <source>
        <dbReference type="EMBL" id="MEF3112443.1"/>
    </source>
</evidence>
<comment type="caution">
    <text evidence="1">The sequence shown here is derived from an EMBL/GenBank/DDBJ whole genome shotgun (WGS) entry which is preliminary data.</text>
</comment>
<dbReference type="RefSeq" id="WP_331785440.1">
    <property type="nucleotide sequence ID" value="NZ_JAVFKM010000002.1"/>
</dbReference>
<organism evidence="1 2">
    <name type="scientific">Streptomyces chrestomyceticus</name>
    <dbReference type="NCBI Taxonomy" id="68185"/>
    <lineage>
        <taxon>Bacteria</taxon>
        <taxon>Bacillati</taxon>
        <taxon>Actinomycetota</taxon>
        <taxon>Actinomycetes</taxon>
        <taxon>Kitasatosporales</taxon>
        <taxon>Streptomycetaceae</taxon>
        <taxon>Streptomyces</taxon>
    </lineage>
</organism>